<protein>
    <submittedName>
        <fullName evidence="3">Uncharacterized domain 1-containing protein</fullName>
    </submittedName>
</protein>
<evidence type="ECO:0000313" key="4">
    <source>
        <dbReference type="Proteomes" id="UP000199112"/>
    </source>
</evidence>
<dbReference type="NCBIfam" id="TIGR00369">
    <property type="entry name" value="unchar_dom_1"/>
    <property type="match status" value="1"/>
</dbReference>
<keyword evidence="1" id="KW-0378">Hydrolase</keyword>
<proteinExistence type="predicted"/>
<feature type="domain" description="Thioesterase" evidence="2">
    <location>
        <begin position="68"/>
        <end position="140"/>
    </location>
</feature>
<dbReference type="PANTHER" id="PTHR43240:SF20">
    <property type="entry name" value="MEDIUM_LONG-CHAIN ACYL-COA THIOESTERASE YIGI"/>
    <property type="match status" value="1"/>
</dbReference>
<evidence type="ECO:0000256" key="1">
    <source>
        <dbReference type="ARBA" id="ARBA00022801"/>
    </source>
</evidence>
<sequence>MHLPLSTQQMTAESATLDSDVPQRFLEHSAYLSWLGIQIDTLGSASATIRLPAKSKHFNPAQGTSKAISGGVISTLIDISGGFAIWTTCDDPERAQLSTIDMNVSFLHPASDDLIAVAEVVRSGDTFGVVEVTVESADEGDRVVATGRATYRIGTETSQ</sequence>
<dbReference type="Gene3D" id="3.10.129.10">
    <property type="entry name" value="Hotdog Thioesterase"/>
    <property type="match status" value="1"/>
</dbReference>
<accession>A0A1H6FNB3</accession>
<evidence type="ECO:0000313" key="3">
    <source>
        <dbReference type="EMBL" id="SEH11254.1"/>
    </source>
</evidence>
<dbReference type="Pfam" id="PF03061">
    <property type="entry name" value="4HBT"/>
    <property type="match status" value="1"/>
</dbReference>
<dbReference type="PANTHER" id="PTHR43240">
    <property type="entry name" value="1,4-DIHYDROXY-2-NAPHTHOYL-COA THIOESTERASE 1"/>
    <property type="match status" value="1"/>
</dbReference>
<keyword evidence="4" id="KW-1185">Reference proteome</keyword>
<dbReference type="GO" id="GO:0016787">
    <property type="term" value="F:hydrolase activity"/>
    <property type="evidence" value="ECO:0007669"/>
    <property type="project" value="UniProtKB-KW"/>
</dbReference>
<evidence type="ECO:0000259" key="2">
    <source>
        <dbReference type="Pfam" id="PF03061"/>
    </source>
</evidence>
<reference evidence="4" key="1">
    <citation type="submission" date="2016-10" db="EMBL/GenBank/DDBJ databases">
        <authorList>
            <person name="Varghese N."/>
            <person name="Submissions S."/>
        </authorList>
    </citation>
    <scope>NUCLEOTIDE SEQUENCE [LARGE SCALE GENOMIC DNA]</scope>
    <source>
        <strain evidence="4">CGMCC 1.8981</strain>
    </source>
</reference>
<dbReference type="EMBL" id="FNWL01000001">
    <property type="protein sequence ID" value="SEH11254.1"/>
    <property type="molecule type" value="Genomic_DNA"/>
</dbReference>
<dbReference type="AlphaFoldDB" id="A0A1H6FNB3"/>
<name>A0A1H6FNB3_9EURY</name>
<organism evidence="3 4">
    <name type="scientific">Natronorubrum sediminis</name>
    <dbReference type="NCBI Taxonomy" id="640943"/>
    <lineage>
        <taxon>Archaea</taxon>
        <taxon>Methanobacteriati</taxon>
        <taxon>Methanobacteriota</taxon>
        <taxon>Stenosarchaea group</taxon>
        <taxon>Halobacteria</taxon>
        <taxon>Halobacteriales</taxon>
        <taxon>Natrialbaceae</taxon>
        <taxon>Natronorubrum</taxon>
    </lineage>
</organism>
<dbReference type="SUPFAM" id="SSF54637">
    <property type="entry name" value="Thioesterase/thiol ester dehydrase-isomerase"/>
    <property type="match status" value="1"/>
</dbReference>
<dbReference type="Proteomes" id="UP000199112">
    <property type="component" value="Unassembled WGS sequence"/>
</dbReference>
<dbReference type="CDD" id="cd03443">
    <property type="entry name" value="PaaI_thioesterase"/>
    <property type="match status" value="1"/>
</dbReference>
<gene>
    <name evidence="3" type="ORF">SAMN04487967_0266</name>
</gene>
<dbReference type="InterPro" id="IPR003736">
    <property type="entry name" value="PAAI_dom"/>
</dbReference>
<dbReference type="InterPro" id="IPR006683">
    <property type="entry name" value="Thioestr_dom"/>
</dbReference>
<dbReference type="InterPro" id="IPR029069">
    <property type="entry name" value="HotDog_dom_sf"/>
</dbReference>